<dbReference type="Proteomes" id="UP000239648">
    <property type="component" value="Unassembled WGS sequence"/>
</dbReference>
<evidence type="ECO:0000256" key="1">
    <source>
        <dbReference type="ARBA" id="ARBA00022723"/>
    </source>
</evidence>
<name>A0A2S6G7H6_9GAMM</name>
<dbReference type="GO" id="GO:0016829">
    <property type="term" value="F:lyase activity"/>
    <property type="evidence" value="ECO:0007669"/>
    <property type="project" value="UniProtKB-KW"/>
</dbReference>
<dbReference type="RefSeq" id="WP_104415709.1">
    <property type="nucleotide sequence ID" value="NZ_PTIT01000007.1"/>
</dbReference>
<accession>A0A2S6G7H6</accession>
<dbReference type="PANTHER" id="PTHR33542:SF3">
    <property type="entry name" value="SIROHYDROCHLORIN FERROCHELATASE, CHLOROPLASTIC"/>
    <property type="match status" value="1"/>
</dbReference>
<keyword evidence="6" id="KW-1185">Reference proteome</keyword>
<dbReference type="InterPro" id="IPR002762">
    <property type="entry name" value="CbiX-like"/>
</dbReference>
<keyword evidence="2" id="KW-0456">Lyase</keyword>
<dbReference type="PANTHER" id="PTHR33542">
    <property type="entry name" value="SIROHYDROCHLORIN FERROCHELATASE, CHLOROPLASTIC"/>
    <property type="match status" value="1"/>
</dbReference>
<sequence>MPEVHQVILLAHGSSDQRWCETFQRLAEPTLKSVENSAIAYMELATPSLHDVIASGKQAGMKNFTVVPLFLAAGRHLRKDVPAMIAELEDQHQVSIRLADPIGMNPKLGDAIKDVVQEELESTLD</sequence>
<dbReference type="Pfam" id="PF01903">
    <property type="entry name" value="CbiX"/>
    <property type="match status" value="1"/>
</dbReference>
<evidence type="ECO:0000256" key="2">
    <source>
        <dbReference type="ARBA" id="ARBA00023239"/>
    </source>
</evidence>
<proteinExistence type="predicted"/>
<keyword evidence="1" id="KW-0479">Metal-binding</keyword>
<comment type="caution">
    <text evidence="4">The sequence shown here is derived from an EMBL/GenBank/DDBJ whole genome shotgun (WGS) entry which is preliminary data.</text>
</comment>
<dbReference type="SUPFAM" id="SSF53800">
    <property type="entry name" value="Chelatase"/>
    <property type="match status" value="1"/>
</dbReference>
<dbReference type="EMBL" id="PTIT01000007">
    <property type="protein sequence ID" value="PPK52178.1"/>
    <property type="molecule type" value="Genomic_DNA"/>
</dbReference>
<dbReference type="InterPro" id="IPR050963">
    <property type="entry name" value="Sirohydro_Cobaltochel/CbiX"/>
</dbReference>
<dbReference type="CDD" id="cd03416">
    <property type="entry name" value="CbiX_SirB_N"/>
    <property type="match status" value="1"/>
</dbReference>
<dbReference type="STRING" id="930118.SAMN05216429_110156"/>
<dbReference type="AlphaFoldDB" id="A0A2S6G7H6"/>
<gene>
    <name evidence="4" type="ORF">B0H24_100742</name>
    <name evidence="3" type="ORF">BY455_107105</name>
</gene>
<dbReference type="EMBL" id="PTIU01000007">
    <property type="protein sequence ID" value="PPK55134.1"/>
    <property type="molecule type" value="Genomic_DNA"/>
</dbReference>
<reference evidence="3 6" key="1">
    <citation type="submission" date="2018-02" db="EMBL/GenBank/DDBJ databases">
        <title>Deep subsurface shale carbon reservoir microbial communities from Ohio and West Virginia, USA.</title>
        <authorList>
            <person name="Wrighton K."/>
        </authorList>
    </citation>
    <scope>NUCLEOTIDE SEQUENCE [LARGE SCALE GENOMIC DNA]</scope>
    <source>
        <strain evidence="3 6">UTICA-S1B6</strain>
    </source>
</reference>
<evidence type="ECO:0000313" key="6">
    <source>
        <dbReference type="Proteomes" id="UP000239648"/>
    </source>
</evidence>
<organism evidence="4 5">
    <name type="scientific">Marinobacter persicus</name>
    <dbReference type="NCBI Taxonomy" id="930118"/>
    <lineage>
        <taxon>Bacteria</taxon>
        <taxon>Pseudomonadati</taxon>
        <taxon>Pseudomonadota</taxon>
        <taxon>Gammaproteobacteria</taxon>
        <taxon>Pseudomonadales</taxon>
        <taxon>Marinobacteraceae</taxon>
        <taxon>Marinobacter</taxon>
    </lineage>
</organism>
<reference evidence="4 5" key="2">
    <citation type="submission" date="2018-02" db="EMBL/GenBank/DDBJ databases">
        <title>Subsurface microbial communities from deep shales in Ohio and West Virginia, USA.</title>
        <authorList>
            <person name="Wrighton K."/>
        </authorList>
    </citation>
    <scope>NUCLEOTIDE SEQUENCE [LARGE SCALE GENOMIC DNA]</scope>
    <source>
        <strain evidence="4 5">UTICA-S1B9</strain>
    </source>
</reference>
<protein>
    <submittedName>
        <fullName evidence="4">Sirohydrochlorin cobaltochelatase</fullName>
    </submittedName>
</protein>
<evidence type="ECO:0000313" key="5">
    <source>
        <dbReference type="Proteomes" id="UP000239446"/>
    </source>
</evidence>
<evidence type="ECO:0000313" key="3">
    <source>
        <dbReference type="EMBL" id="PPK52178.1"/>
    </source>
</evidence>
<dbReference type="Gene3D" id="3.40.50.1400">
    <property type="match status" value="1"/>
</dbReference>
<evidence type="ECO:0000313" key="4">
    <source>
        <dbReference type="EMBL" id="PPK55134.1"/>
    </source>
</evidence>
<dbReference type="Proteomes" id="UP000239446">
    <property type="component" value="Unassembled WGS sequence"/>
</dbReference>
<dbReference type="GO" id="GO:0046872">
    <property type="term" value="F:metal ion binding"/>
    <property type="evidence" value="ECO:0007669"/>
    <property type="project" value="UniProtKB-KW"/>
</dbReference>
<dbReference type="OrthoDB" id="9797895at2"/>